<dbReference type="Proteomes" id="UP001187221">
    <property type="component" value="Unassembled WGS sequence"/>
</dbReference>
<keyword evidence="7" id="KW-1185">Reference proteome</keyword>
<keyword evidence="1" id="KW-0805">Transcription regulation</keyword>
<gene>
    <name evidence="6" type="ORF">NUTIK01_07880</name>
</gene>
<evidence type="ECO:0000313" key="7">
    <source>
        <dbReference type="Proteomes" id="UP001187221"/>
    </source>
</evidence>
<protein>
    <submittedName>
        <fullName evidence="6">TetR/AcrR family transcriptional regulator</fullName>
    </submittedName>
</protein>
<dbReference type="Gene3D" id="1.10.357.10">
    <property type="entry name" value="Tetracycline Repressor, domain 2"/>
    <property type="match status" value="1"/>
</dbReference>
<comment type="caution">
    <text evidence="6">The sequence shown here is derived from an EMBL/GenBank/DDBJ whole genome shotgun (WGS) entry which is preliminary data.</text>
</comment>
<sequence length="211" mass="22889">MNKIESGDVNGVACTSGRGRPRQFDPDAALVAALKVFWARGYEGASLSELTEAMGITRPSLYACFGNKEALFRKALDLYENSQLVFVREGLAQPNSRQAVEDVLRRALVLLTGGSSHRACFGVMSAVACSTFDESMRTEVIARRAAYDQEFITRFRRAEIEGDLPEGQTAESMAAYVLCVLNGLSVMASSGASHEQLHLVASTALSLWKAN</sequence>
<evidence type="ECO:0000256" key="2">
    <source>
        <dbReference type="ARBA" id="ARBA00023125"/>
    </source>
</evidence>
<keyword evidence="3" id="KW-0804">Transcription</keyword>
<feature type="domain" description="HTH tetR-type" evidence="5">
    <location>
        <begin position="23"/>
        <end position="83"/>
    </location>
</feature>
<proteinExistence type="predicted"/>
<evidence type="ECO:0000256" key="1">
    <source>
        <dbReference type="ARBA" id="ARBA00023015"/>
    </source>
</evidence>
<dbReference type="SUPFAM" id="SSF46689">
    <property type="entry name" value="Homeodomain-like"/>
    <property type="match status" value="1"/>
</dbReference>
<evidence type="ECO:0000259" key="5">
    <source>
        <dbReference type="PROSITE" id="PS50977"/>
    </source>
</evidence>
<evidence type="ECO:0000256" key="3">
    <source>
        <dbReference type="ARBA" id="ARBA00023163"/>
    </source>
</evidence>
<dbReference type="InterPro" id="IPR001647">
    <property type="entry name" value="HTH_TetR"/>
</dbReference>
<dbReference type="Gene3D" id="1.10.10.60">
    <property type="entry name" value="Homeodomain-like"/>
    <property type="match status" value="1"/>
</dbReference>
<dbReference type="InterPro" id="IPR036271">
    <property type="entry name" value="Tet_transcr_reg_TetR-rel_C_sf"/>
</dbReference>
<evidence type="ECO:0000313" key="6">
    <source>
        <dbReference type="EMBL" id="GMM60011.1"/>
    </source>
</evidence>
<organism evidence="6 7">
    <name type="scientific">Novosphingobium pituita</name>
    <dbReference type="NCBI Taxonomy" id="3056842"/>
    <lineage>
        <taxon>Bacteria</taxon>
        <taxon>Pseudomonadati</taxon>
        <taxon>Pseudomonadota</taxon>
        <taxon>Alphaproteobacteria</taxon>
        <taxon>Sphingomonadales</taxon>
        <taxon>Sphingomonadaceae</taxon>
        <taxon>Novosphingobium</taxon>
    </lineage>
</organism>
<accession>A0ABQ6P7A3</accession>
<evidence type="ECO:0000256" key="4">
    <source>
        <dbReference type="PROSITE-ProRule" id="PRU00335"/>
    </source>
</evidence>
<name>A0ABQ6P7A3_9SPHN</name>
<dbReference type="InterPro" id="IPR009057">
    <property type="entry name" value="Homeodomain-like_sf"/>
</dbReference>
<dbReference type="EMBL" id="BTFW01000001">
    <property type="protein sequence ID" value="GMM60011.1"/>
    <property type="molecule type" value="Genomic_DNA"/>
</dbReference>
<dbReference type="PANTHER" id="PTHR47506">
    <property type="entry name" value="TRANSCRIPTIONAL REGULATORY PROTEIN"/>
    <property type="match status" value="1"/>
</dbReference>
<reference evidence="6 7" key="1">
    <citation type="submission" date="2023-06" db="EMBL/GenBank/DDBJ databases">
        <title>Draft genome sequence of Novosphingobium sp. strain IK01.</title>
        <authorList>
            <person name="Hatamoto M."/>
            <person name="Ikarashi T."/>
            <person name="Yamaguchi T."/>
        </authorList>
    </citation>
    <scope>NUCLEOTIDE SEQUENCE [LARGE SCALE GENOMIC DNA]</scope>
    <source>
        <strain evidence="6 7">IK01</strain>
    </source>
</reference>
<dbReference type="PROSITE" id="PS50977">
    <property type="entry name" value="HTH_TETR_2"/>
    <property type="match status" value="1"/>
</dbReference>
<dbReference type="Pfam" id="PF00440">
    <property type="entry name" value="TetR_N"/>
    <property type="match status" value="1"/>
</dbReference>
<keyword evidence="2 4" id="KW-0238">DNA-binding</keyword>
<dbReference type="PANTHER" id="PTHR47506:SF1">
    <property type="entry name" value="HTH-TYPE TRANSCRIPTIONAL REGULATOR YJDC"/>
    <property type="match status" value="1"/>
</dbReference>
<dbReference type="RefSeq" id="WP_317973835.1">
    <property type="nucleotide sequence ID" value="NZ_BTFW01000001.1"/>
</dbReference>
<dbReference type="SUPFAM" id="SSF48498">
    <property type="entry name" value="Tetracyclin repressor-like, C-terminal domain"/>
    <property type="match status" value="1"/>
</dbReference>
<feature type="DNA-binding region" description="H-T-H motif" evidence="4">
    <location>
        <begin position="46"/>
        <end position="65"/>
    </location>
</feature>
<dbReference type="PRINTS" id="PR00455">
    <property type="entry name" value="HTHTETR"/>
</dbReference>